<evidence type="ECO:0000313" key="16">
    <source>
        <dbReference type="Proteomes" id="UP000291343"/>
    </source>
</evidence>
<dbReference type="InterPro" id="IPR017884">
    <property type="entry name" value="SANT_dom"/>
</dbReference>
<dbReference type="GO" id="GO:0051083">
    <property type="term" value="P:'de novo' cotranslational protein folding"/>
    <property type="evidence" value="ECO:0007669"/>
    <property type="project" value="InterPro"/>
</dbReference>
<dbReference type="PANTHER" id="PTHR43999:SF1">
    <property type="entry name" value="DNAJ HOMOLOG SUBFAMILY C MEMBER 2"/>
    <property type="match status" value="1"/>
</dbReference>
<dbReference type="InterPro" id="IPR032003">
    <property type="entry name" value="RAC_head"/>
</dbReference>
<dbReference type="OrthoDB" id="1690618at2759"/>
<evidence type="ECO:0000256" key="7">
    <source>
        <dbReference type="ARBA" id="ARBA00023159"/>
    </source>
</evidence>
<dbReference type="InterPro" id="IPR054076">
    <property type="entry name" value="ZUO1-like_ZHD"/>
</dbReference>
<dbReference type="InterPro" id="IPR036869">
    <property type="entry name" value="J_dom_sf"/>
</dbReference>
<gene>
    <name evidence="15" type="ORF">LSTR_LSTR005241</name>
</gene>
<dbReference type="EMBL" id="QKKF02012713">
    <property type="protein sequence ID" value="RZF43505.1"/>
    <property type="molecule type" value="Genomic_DNA"/>
</dbReference>
<keyword evidence="8" id="KW-0143">Chaperone</keyword>
<proteinExistence type="predicted"/>
<evidence type="ECO:0000256" key="8">
    <source>
        <dbReference type="ARBA" id="ARBA00023186"/>
    </source>
</evidence>
<dbReference type="Pfam" id="PF00249">
    <property type="entry name" value="Myb_DNA-binding"/>
    <property type="match status" value="1"/>
</dbReference>
<dbReference type="GO" id="GO:0006325">
    <property type="term" value="P:chromatin organization"/>
    <property type="evidence" value="ECO:0007669"/>
    <property type="project" value="UniProtKB-KW"/>
</dbReference>
<dbReference type="Pfam" id="PF16717">
    <property type="entry name" value="RAC_head"/>
    <property type="match status" value="1"/>
</dbReference>
<evidence type="ECO:0000256" key="4">
    <source>
        <dbReference type="ARBA" id="ARBA00022490"/>
    </source>
</evidence>
<dbReference type="Gene3D" id="1.10.287.110">
    <property type="entry name" value="DnaJ domain"/>
    <property type="match status" value="1"/>
</dbReference>
<feature type="region of interest" description="Disordered" evidence="10">
    <location>
        <begin position="295"/>
        <end position="354"/>
    </location>
</feature>
<evidence type="ECO:0000256" key="5">
    <source>
        <dbReference type="ARBA" id="ARBA00022737"/>
    </source>
</evidence>
<dbReference type="GO" id="GO:0030544">
    <property type="term" value="F:Hsp70 protein binding"/>
    <property type="evidence" value="ECO:0007669"/>
    <property type="project" value="InterPro"/>
</dbReference>
<sequence length="633" mass="73568">MGEGHLEGSRQLTVSLYKPWVVDYTDPTQLRLVQLECKVRKLKVERPPTDQEQQKVNGVGAVGDGEDPADEKLLVNEEEDMNYLRSLDPKEWKKQDHYKVLGLENLRWKATESDIKKCYRRKVLRHHPDKRKAQGEEVREDDDYFTCITKAWETLGDKLKRRSYDSVDPHFDDNVPSNNEYNKAHFYKVFGEVFETNAQWSEKTPVPKLGNAKSTREQVDRFYTFWYNFESWREYSYLDEEEKEKGQDREERKWIEKQNKAVRAKRKKEEMVRIRGLVDLAYSIDPRIAKFKQEDKDKKVAAKKAKQDAARARQEEEERVQREAEDKVRAAKEKEEAKEKARQSALKAEREAQKRAIKKERKSLRDICKKNDYFSCNEEERLKHMTSMEMLCEALDAVQLGELTSELQSLGREAFLKSVEQTEKRIESERNQHLESNNVKVNSSSTVGSVSAAKKNTEWPADELQMLIKAVNMFPAGTNQRWEVVANFLNQHCSNGTSVVRTAKEVLAKAKELKGGDFSKSQLKDQANQKAYDNFEKEKKATVAPVVEVAAVSERFESVAEQQGLAKAWTNEEQQLLEQALKTYGASTPERWDRIAECVQTRTKKECMKRYKELVEMVNQYRATQASVTAKAK</sequence>
<dbReference type="CDD" id="cd00167">
    <property type="entry name" value="SANT"/>
    <property type="match status" value="1"/>
</dbReference>
<reference evidence="15 16" key="1">
    <citation type="journal article" date="2017" name="Gigascience">
        <title>Genome sequence of the small brown planthopper, Laodelphax striatellus.</title>
        <authorList>
            <person name="Zhu J."/>
            <person name="Jiang F."/>
            <person name="Wang X."/>
            <person name="Yang P."/>
            <person name="Bao Y."/>
            <person name="Zhao W."/>
            <person name="Wang W."/>
            <person name="Lu H."/>
            <person name="Wang Q."/>
            <person name="Cui N."/>
            <person name="Li J."/>
            <person name="Chen X."/>
            <person name="Luo L."/>
            <person name="Yu J."/>
            <person name="Kang L."/>
            <person name="Cui F."/>
        </authorList>
    </citation>
    <scope>NUCLEOTIDE SEQUENCE [LARGE SCALE GENOMIC DNA]</scope>
    <source>
        <strain evidence="15">Lst14</strain>
    </source>
</reference>
<evidence type="ECO:0000259" key="13">
    <source>
        <dbReference type="PROSITE" id="PS51293"/>
    </source>
</evidence>
<dbReference type="STRING" id="195883.A0A482XC06"/>
<feature type="domain" description="Myb-like" evidence="12">
    <location>
        <begin position="569"/>
        <end position="615"/>
    </location>
</feature>
<dbReference type="FunFam" id="1.10.10.60:FF:000180">
    <property type="entry name" value="DnaJ (Hsp40) homolog, subfamily C, member 2"/>
    <property type="match status" value="1"/>
</dbReference>
<dbReference type="InterPro" id="IPR042569">
    <property type="entry name" value="RAC_head_sf"/>
</dbReference>
<dbReference type="SUPFAM" id="SSF46565">
    <property type="entry name" value="Chaperone J-domain"/>
    <property type="match status" value="1"/>
</dbReference>
<dbReference type="SMART" id="SM00271">
    <property type="entry name" value="DnaJ"/>
    <property type="match status" value="1"/>
</dbReference>
<dbReference type="SMART" id="SM00717">
    <property type="entry name" value="SANT"/>
    <property type="match status" value="2"/>
</dbReference>
<evidence type="ECO:0000256" key="3">
    <source>
        <dbReference type="ARBA" id="ARBA00014469"/>
    </source>
</evidence>
<keyword evidence="9" id="KW-0539">Nucleus</keyword>
<dbReference type="InterPro" id="IPR001623">
    <property type="entry name" value="DnaJ_domain"/>
</dbReference>
<evidence type="ECO:0000256" key="2">
    <source>
        <dbReference type="ARBA" id="ARBA00004514"/>
    </source>
</evidence>
<dbReference type="Gene3D" id="1.10.8.840">
    <property type="entry name" value="Ribosome-associated complex head domain"/>
    <property type="match status" value="1"/>
</dbReference>
<dbReference type="PROSITE" id="PS50090">
    <property type="entry name" value="MYB_LIKE"/>
    <property type="match status" value="1"/>
</dbReference>
<evidence type="ECO:0000256" key="6">
    <source>
        <dbReference type="ARBA" id="ARBA00022853"/>
    </source>
</evidence>
<evidence type="ECO:0000259" key="12">
    <source>
        <dbReference type="PROSITE" id="PS50090"/>
    </source>
</evidence>
<comment type="caution">
    <text evidence="15">The sequence shown here is derived from an EMBL/GenBank/DDBJ whole genome shotgun (WGS) entry which is preliminary data.</text>
</comment>
<accession>A0A482XC06</accession>
<dbReference type="InParanoid" id="A0A482XC06"/>
<dbReference type="PROSITE" id="PS50076">
    <property type="entry name" value="DNAJ_2"/>
    <property type="match status" value="1"/>
</dbReference>
<comment type="subcellular location">
    <subcellularLocation>
        <location evidence="2">Cytoplasm</location>
        <location evidence="2">Cytosol</location>
    </subcellularLocation>
    <subcellularLocation>
        <location evidence="1">Nucleus</location>
    </subcellularLocation>
</comment>
<dbReference type="Gene3D" id="1.10.10.60">
    <property type="entry name" value="Homeodomain-like"/>
    <property type="match status" value="2"/>
</dbReference>
<feature type="domain" description="HTH myb-type" evidence="14">
    <location>
        <begin position="568"/>
        <end position="619"/>
    </location>
</feature>
<evidence type="ECO:0000313" key="15">
    <source>
        <dbReference type="EMBL" id="RZF43505.1"/>
    </source>
</evidence>
<dbReference type="PANTHER" id="PTHR43999">
    <property type="entry name" value="DNAJ HOMOLOG SUBFAMILY C MEMBER 2"/>
    <property type="match status" value="1"/>
</dbReference>
<feature type="region of interest" description="Disordered" evidence="10">
    <location>
        <begin position="46"/>
        <end position="68"/>
    </location>
</feature>
<dbReference type="GO" id="GO:0005829">
    <property type="term" value="C:cytosol"/>
    <property type="evidence" value="ECO:0007669"/>
    <property type="project" value="UniProtKB-SubCell"/>
</dbReference>
<dbReference type="GO" id="GO:0006450">
    <property type="term" value="P:regulation of translational fidelity"/>
    <property type="evidence" value="ECO:0007669"/>
    <property type="project" value="InterPro"/>
</dbReference>
<name>A0A482XC06_LAOST</name>
<dbReference type="InterPro" id="IPR001005">
    <property type="entry name" value="SANT/Myb"/>
</dbReference>
<evidence type="ECO:0000259" key="11">
    <source>
        <dbReference type="PROSITE" id="PS50076"/>
    </source>
</evidence>
<dbReference type="Pfam" id="PF23082">
    <property type="entry name" value="Myb_DNA-binding_2"/>
    <property type="match status" value="1"/>
</dbReference>
<dbReference type="InterPro" id="IPR009057">
    <property type="entry name" value="Homeodomain-like_sf"/>
</dbReference>
<keyword evidence="16" id="KW-1185">Reference proteome</keyword>
<dbReference type="InterPro" id="IPR018253">
    <property type="entry name" value="DnaJ_domain_CS"/>
</dbReference>
<feature type="domain" description="SANT" evidence="13">
    <location>
        <begin position="564"/>
        <end position="619"/>
    </location>
</feature>
<dbReference type="GO" id="GO:0005634">
    <property type="term" value="C:nucleus"/>
    <property type="evidence" value="ECO:0007669"/>
    <property type="project" value="UniProtKB-SubCell"/>
</dbReference>
<keyword evidence="4" id="KW-0963">Cytoplasm</keyword>
<organism evidence="15 16">
    <name type="scientific">Laodelphax striatellus</name>
    <name type="common">Small brown planthopper</name>
    <name type="synonym">Delphax striatella</name>
    <dbReference type="NCBI Taxonomy" id="195883"/>
    <lineage>
        <taxon>Eukaryota</taxon>
        <taxon>Metazoa</taxon>
        <taxon>Ecdysozoa</taxon>
        <taxon>Arthropoda</taxon>
        <taxon>Hexapoda</taxon>
        <taxon>Insecta</taxon>
        <taxon>Pterygota</taxon>
        <taxon>Neoptera</taxon>
        <taxon>Paraneoptera</taxon>
        <taxon>Hemiptera</taxon>
        <taxon>Auchenorrhyncha</taxon>
        <taxon>Fulgoroidea</taxon>
        <taxon>Delphacidae</taxon>
        <taxon>Criomorphinae</taxon>
        <taxon>Laodelphax</taxon>
    </lineage>
</organism>
<dbReference type="GO" id="GO:0043022">
    <property type="term" value="F:ribosome binding"/>
    <property type="evidence" value="ECO:0007669"/>
    <property type="project" value="InterPro"/>
</dbReference>
<dbReference type="InterPro" id="IPR017930">
    <property type="entry name" value="Myb_dom"/>
</dbReference>
<dbReference type="PROSITE" id="PS51294">
    <property type="entry name" value="HTH_MYB"/>
    <property type="match status" value="1"/>
</dbReference>
<dbReference type="PROSITE" id="PS00636">
    <property type="entry name" value="DNAJ_1"/>
    <property type="match status" value="1"/>
</dbReference>
<dbReference type="Proteomes" id="UP000291343">
    <property type="component" value="Unassembled WGS sequence"/>
</dbReference>
<protein>
    <recommendedName>
        <fullName evidence="3">DnaJ homolog subfamily C member 2</fullName>
    </recommendedName>
</protein>
<keyword evidence="5" id="KW-0677">Repeat</keyword>
<evidence type="ECO:0000259" key="14">
    <source>
        <dbReference type="PROSITE" id="PS51294"/>
    </source>
</evidence>
<dbReference type="CDD" id="cd06257">
    <property type="entry name" value="DnaJ"/>
    <property type="match status" value="1"/>
</dbReference>
<dbReference type="AlphaFoldDB" id="A0A482XC06"/>
<evidence type="ECO:0000256" key="9">
    <source>
        <dbReference type="ARBA" id="ARBA00023242"/>
    </source>
</evidence>
<feature type="domain" description="J" evidence="11">
    <location>
        <begin position="96"/>
        <end position="168"/>
    </location>
</feature>
<keyword evidence="6" id="KW-0156">Chromatin regulator</keyword>
<dbReference type="PROSITE" id="PS51293">
    <property type="entry name" value="SANT"/>
    <property type="match status" value="1"/>
</dbReference>
<evidence type="ECO:0000256" key="10">
    <source>
        <dbReference type="SAM" id="MobiDB-lite"/>
    </source>
</evidence>
<dbReference type="SMR" id="A0A482XC06"/>
<dbReference type="FunCoup" id="A0A482XC06">
    <property type="interactions" value="2244"/>
</dbReference>
<dbReference type="Pfam" id="PF00226">
    <property type="entry name" value="DnaJ"/>
    <property type="match status" value="1"/>
</dbReference>
<dbReference type="SUPFAM" id="SSF46689">
    <property type="entry name" value="Homeodomain-like"/>
    <property type="match status" value="2"/>
</dbReference>
<evidence type="ECO:0000256" key="1">
    <source>
        <dbReference type="ARBA" id="ARBA00004123"/>
    </source>
</evidence>
<dbReference type="Pfam" id="PF21884">
    <property type="entry name" value="ZUO1-like_ZHD"/>
    <property type="match status" value="1"/>
</dbReference>
<dbReference type="InterPro" id="IPR044634">
    <property type="entry name" value="Zuotin/DnaJC2"/>
</dbReference>
<keyword evidence="7" id="KW-0010">Activator</keyword>